<evidence type="ECO:0000313" key="2">
    <source>
        <dbReference type="EMBL" id="KAG8461555.1"/>
    </source>
</evidence>
<keyword evidence="3" id="KW-1185">Reference proteome</keyword>
<dbReference type="InterPro" id="IPR012340">
    <property type="entry name" value="NA-bd_OB-fold"/>
</dbReference>
<evidence type="ECO:0000313" key="3">
    <source>
        <dbReference type="Proteomes" id="UP000751190"/>
    </source>
</evidence>
<comment type="caution">
    <text evidence="2">The sequence shown here is derived from an EMBL/GenBank/DDBJ whole genome shotgun (WGS) entry which is preliminary data.</text>
</comment>
<dbReference type="Proteomes" id="UP000751190">
    <property type="component" value="Unassembled WGS sequence"/>
</dbReference>
<dbReference type="AlphaFoldDB" id="A0A8J6C9G0"/>
<dbReference type="EMBL" id="JAGTXO010000025">
    <property type="protein sequence ID" value="KAG8461555.1"/>
    <property type="molecule type" value="Genomic_DNA"/>
</dbReference>
<sequence length="337" mass="35125">MLGSSRTTASAVLSRFELAAEVRLSLASAEAEACLTAVLRSHAVTRLGSLGPELRSFAGHAVVGVLARQAHLGAGRLAWTLIEVRPGANRPEACACAIVPAEVAASAAVGHVVCLLAPSMSISTSRTALLLRAAKPAQVLVLGRARDCGKCARCGMAVNLRYGSLCAVHQATAAVRVKCDRLDVASQAPRCQIVGLPVRQHRQLSTGAFRLDGAQLVIDKRGHAALDAPDGSGADDELVAARLARARDESSERALLERFPPQPRTSIGARYLKLVNDAAHGDKAPPPRAPAAAARAFYPPAADRGAARLPAPATSAPTENDAPASRAGRRVEKRVRS</sequence>
<feature type="compositionally biased region" description="Basic residues" evidence="1">
    <location>
        <begin position="327"/>
        <end position="337"/>
    </location>
</feature>
<proteinExistence type="predicted"/>
<evidence type="ECO:0000256" key="1">
    <source>
        <dbReference type="SAM" id="MobiDB-lite"/>
    </source>
</evidence>
<reference evidence="2" key="1">
    <citation type="submission" date="2021-05" db="EMBL/GenBank/DDBJ databases">
        <title>The genome of the haptophyte Pavlova lutheri (Diacronema luteri, Pavlovales) - a model for lipid biosynthesis in eukaryotic algae.</title>
        <authorList>
            <person name="Hulatt C.J."/>
            <person name="Posewitz M.C."/>
        </authorList>
    </citation>
    <scope>NUCLEOTIDE SEQUENCE</scope>
    <source>
        <strain evidence="2">NIVA-4/92</strain>
    </source>
</reference>
<organism evidence="2 3">
    <name type="scientific">Diacronema lutheri</name>
    <name type="common">Unicellular marine alga</name>
    <name type="synonym">Monochrysis lutheri</name>
    <dbReference type="NCBI Taxonomy" id="2081491"/>
    <lineage>
        <taxon>Eukaryota</taxon>
        <taxon>Haptista</taxon>
        <taxon>Haptophyta</taxon>
        <taxon>Pavlovophyceae</taxon>
        <taxon>Pavlovales</taxon>
        <taxon>Pavlovaceae</taxon>
        <taxon>Diacronema</taxon>
    </lineage>
</organism>
<gene>
    <name evidence="2" type="ORF">KFE25_001159</name>
</gene>
<dbReference type="Gene3D" id="2.40.50.140">
    <property type="entry name" value="Nucleic acid-binding proteins"/>
    <property type="match status" value="1"/>
</dbReference>
<protein>
    <submittedName>
        <fullName evidence="2">Uncharacterized protein</fullName>
    </submittedName>
</protein>
<feature type="region of interest" description="Disordered" evidence="1">
    <location>
        <begin position="303"/>
        <end position="337"/>
    </location>
</feature>
<name>A0A8J6C9G0_DIALT</name>
<accession>A0A8J6C9G0</accession>